<dbReference type="GO" id="GO:0005221">
    <property type="term" value="F:intracellularly cyclic nucleotide-activated monoatomic cation channel activity"/>
    <property type="evidence" value="ECO:0007669"/>
    <property type="project" value="InterPro"/>
</dbReference>
<proteinExistence type="predicted"/>
<name>A0A939J8A2_9BACT</name>
<dbReference type="SUPFAM" id="SSF51206">
    <property type="entry name" value="cAMP-binding domain-like"/>
    <property type="match status" value="1"/>
</dbReference>
<dbReference type="SUPFAM" id="SSF103473">
    <property type="entry name" value="MFS general substrate transporter"/>
    <property type="match status" value="1"/>
</dbReference>
<dbReference type="InterPro" id="IPR018488">
    <property type="entry name" value="cNMP-bd_CS"/>
</dbReference>
<keyword evidence="4 9" id="KW-1133">Transmembrane helix</keyword>
<feature type="transmembrane region" description="Helical" evidence="9">
    <location>
        <begin position="121"/>
        <end position="140"/>
    </location>
</feature>
<evidence type="ECO:0000256" key="7">
    <source>
        <dbReference type="ARBA" id="ARBA00023286"/>
    </source>
</evidence>
<feature type="transmembrane region" description="Helical" evidence="9">
    <location>
        <begin position="20"/>
        <end position="41"/>
    </location>
</feature>
<dbReference type="SUPFAM" id="SSF48371">
    <property type="entry name" value="ARM repeat"/>
    <property type="match status" value="1"/>
</dbReference>
<keyword evidence="2" id="KW-0813">Transport</keyword>
<comment type="caution">
    <text evidence="11">The sequence shown here is derived from an EMBL/GenBank/DDBJ whole genome shotgun (WGS) entry which is preliminary data.</text>
</comment>
<evidence type="ECO:0000256" key="6">
    <source>
        <dbReference type="ARBA" id="ARBA00023136"/>
    </source>
</evidence>
<feature type="transmembrane region" description="Helical" evidence="9">
    <location>
        <begin position="372"/>
        <end position="391"/>
    </location>
</feature>
<dbReference type="InterPro" id="IPR016024">
    <property type="entry name" value="ARM-type_fold"/>
</dbReference>
<dbReference type="CDD" id="cd06174">
    <property type="entry name" value="MFS"/>
    <property type="match status" value="1"/>
</dbReference>
<accession>A0A939J8A2</accession>
<keyword evidence="5" id="KW-0406">Ion transport</keyword>
<dbReference type="AlphaFoldDB" id="A0A939J8A2"/>
<feature type="transmembrane region" description="Helical" evidence="9">
    <location>
        <begin position="84"/>
        <end position="115"/>
    </location>
</feature>
<sequence length="902" mass="99725">MLLSTWHRFLGIRPDEGKTVWLFFLHNFLLGIGTILVYVAANVILLENNPERNLPLAYGVAALALMGVGRVYTHFEHHLQLQKLAVRVLLAVVALTGVLGVLVAVGHSVAAAVAIMAGYRVIYLLTNLEFWGVSAVVFDVRQSKRLFSLISSGDMPAKALGAVLAILVHAHTDLLLLLLLAFGAYVGALLILRTTISSHVVEARSVGRRERQASTRPMLQRWFGNSQLVLAMCLSLTAIAAVTTTVEYSFFVNVKHKFHDQATLMRYVGTVLTLTYLVAMLFKVLFSQFTVERLGIRWMLLALPGMVLLAVLLFGGLRAGNASDATMLLYFCGLFLVLEVLRRAVFDPVFLVLFQALSAEERLAAHTTAKGFYEPLGMALAGLLLFALHHLPSANEWLPFLWMGLFAAGALVFLHRTYGHYLAELHHAVSRRFAGDATTELADTGWHQPLSANGHATTASPDEIRQLLAALPDRTKRRAAAARLVQLGEAAVPLLAEALPAADEVMTQRLAQVCGRIPGPASRQMLVALARQPRLFGREAALRALRNFDQEPADEPVFQALVREELQLTQQLLHGLASAPNELRRALDYELTKVQQRIFYLLLQLYPPQFIADAQRGVAHAARERQANALEILDNIIPRFLYQGLQALLDVLPVPDKIRTFDQLLGAPSVPVAIVPLIVRLGETTFSDWTVSVALRHWRPTAGTVDQLLPHLQSTSLLVRESGFTVLDQLAQQQYSLHQQLLSENSTIASQRMAHHAHADHISAQERVQVLHNTALFAETPENVLSSIVPIMKEVTFSEGEQIFAKGDLGTSLFIVYDGEVCIMNGTQQLATFRKGDFFGELALLDAEPRSASAAACGPVVAFRLDQEDFYDVMEERGEVLRNVLRVLCQRLRRQNEKMSAS</sequence>
<dbReference type="CDD" id="cd00038">
    <property type="entry name" value="CAP_ED"/>
    <property type="match status" value="1"/>
</dbReference>
<feature type="transmembrane region" description="Helical" evidence="9">
    <location>
        <begin position="174"/>
        <end position="201"/>
    </location>
</feature>
<evidence type="ECO:0000256" key="2">
    <source>
        <dbReference type="ARBA" id="ARBA00022448"/>
    </source>
</evidence>
<dbReference type="InterPro" id="IPR050866">
    <property type="entry name" value="CNG_cation_channel"/>
</dbReference>
<feature type="transmembrane region" description="Helical" evidence="9">
    <location>
        <begin position="264"/>
        <end position="286"/>
    </location>
</feature>
<protein>
    <submittedName>
        <fullName evidence="11">Cyclic nucleotide-binding domain-containing protein</fullName>
    </submittedName>
</protein>
<feature type="domain" description="Cyclic nucleotide-binding" evidence="10">
    <location>
        <begin position="776"/>
        <end position="891"/>
    </location>
</feature>
<dbReference type="RefSeq" id="WP_206982692.1">
    <property type="nucleotide sequence ID" value="NZ_JAFLQZ010000003.1"/>
</dbReference>
<feature type="transmembrane region" description="Helical" evidence="9">
    <location>
        <begin position="53"/>
        <end position="72"/>
    </location>
</feature>
<dbReference type="Gene3D" id="2.60.120.10">
    <property type="entry name" value="Jelly Rolls"/>
    <property type="match status" value="1"/>
</dbReference>
<dbReference type="PROSITE" id="PS50042">
    <property type="entry name" value="CNMP_BINDING_3"/>
    <property type="match status" value="1"/>
</dbReference>
<evidence type="ECO:0000313" key="12">
    <source>
        <dbReference type="Proteomes" id="UP000664144"/>
    </source>
</evidence>
<dbReference type="InterPro" id="IPR036259">
    <property type="entry name" value="MFS_trans_sf"/>
</dbReference>
<keyword evidence="6 9" id="KW-0472">Membrane</keyword>
<evidence type="ECO:0000256" key="4">
    <source>
        <dbReference type="ARBA" id="ARBA00022989"/>
    </source>
</evidence>
<evidence type="ECO:0000259" key="10">
    <source>
        <dbReference type="PROSITE" id="PS50042"/>
    </source>
</evidence>
<dbReference type="Proteomes" id="UP000664144">
    <property type="component" value="Unassembled WGS sequence"/>
</dbReference>
<keyword evidence="3 9" id="KW-0812">Transmembrane</keyword>
<dbReference type="InterPro" id="IPR014710">
    <property type="entry name" value="RmlC-like_jellyroll"/>
</dbReference>
<dbReference type="PANTHER" id="PTHR45638:SF11">
    <property type="entry name" value="CYCLIC NUCLEOTIDE-GATED CATION CHANNEL SUBUNIT A"/>
    <property type="match status" value="1"/>
</dbReference>
<keyword evidence="8" id="KW-0407">Ion channel</keyword>
<dbReference type="EMBL" id="JAFLQZ010000003">
    <property type="protein sequence ID" value="MBO0357534.1"/>
    <property type="molecule type" value="Genomic_DNA"/>
</dbReference>
<evidence type="ECO:0000256" key="8">
    <source>
        <dbReference type="ARBA" id="ARBA00023303"/>
    </source>
</evidence>
<evidence type="ECO:0000256" key="3">
    <source>
        <dbReference type="ARBA" id="ARBA00022692"/>
    </source>
</evidence>
<feature type="transmembrane region" description="Helical" evidence="9">
    <location>
        <begin position="325"/>
        <end position="341"/>
    </location>
</feature>
<evidence type="ECO:0000313" key="11">
    <source>
        <dbReference type="EMBL" id="MBO0357534.1"/>
    </source>
</evidence>
<dbReference type="PROSITE" id="PS00889">
    <property type="entry name" value="CNMP_BINDING_2"/>
    <property type="match status" value="1"/>
</dbReference>
<keyword evidence="12" id="KW-1185">Reference proteome</keyword>
<dbReference type="PRINTS" id="PR00103">
    <property type="entry name" value="CAMPKINASE"/>
</dbReference>
<evidence type="ECO:0000256" key="1">
    <source>
        <dbReference type="ARBA" id="ARBA00004141"/>
    </source>
</evidence>
<gene>
    <name evidence="11" type="ORF">J0X19_06220</name>
</gene>
<dbReference type="InterPro" id="IPR018490">
    <property type="entry name" value="cNMP-bd_dom_sf"/>
</dbReference>
<dbReference type="Gene3D" id="1.25.10.10">
    <property type="entry name" value="Leucine-rich Repeat Variant"/>
    <property type="match status" value="1"/>
</dbReference>
<feature type="transmembrane region" description="Helical" evidence="9">
    <location>
        <begin position="298"/>
        <end position="319"/>
    </location>
</feature>
<feature type="transmembrane region" description="Helical" evidence="9">
    <location>
        <begin position="397"/>
        <end position="414"/>
    </location>
</feature>
<dbReference type="GO" id="GO:0016020">
    <property type="term" value="C:membrane"/>
    <property type="evidence" value="ECO:0007669"/>
    <property type="project" value="UniProtKB-SubCell"/>
</dbReference>
<dbReference type="InterPro" id="IPR000595">
    <property type="entry name" value="cNMP-bd_dom"/>
</dbReference>
<reference evidence="11" key="1">
    <citation type="submission" date="2021-03" db="EMBL/GenBank/DDBJ databases">
        <authorList>
            <person name="Kim M.K."/>
        </authorList>
    </citation>
    <scope>NUCLEOTIDE SEQUENCE</scope>
    <source>
        <strain evidence="11">BT186</strain>
    </source>
</reference>
<dbReference type="InterPro" id="IPR011989">
    <property type="entry name" value="ARM-like"/>
</dbReference>
<comment type="subcellular location">
    <subcellularLocation>
        <location evidence="1">Membrane</location>
        <topology evidence="1">Multi-pass membrane protein</topology>
    </subcellularLocation>
</comment>
<dbReference type="PANTHER" id="PTHR45638">
    <property type="entry name" value="CYCLIC NUCLEOTIDE-GATED CATION CHANNEL SUBUNIT A"/>
    <property type="match status" value="1"/>
</dbReference>
<dbReference type="SMART" id="SM00100">
    <property type="entry name" value="cNMP"/>
    <property type="match status" value="1"/>
</dbReference>
<evidence type="ECO:0000256" key="5">
    <source>
        <dbReference type="ARBA" id="ARBA00023065"/>
    </source>
</evidence>
<evidence type="ECO:0000256" key="9">
    <source>
        <dbReference type="SAM" id="Phobius"/>
    </source>
</evidence>
<dbReference type="GO" id="GO:0044877">
    <property type="term" value="F:protein-containing complex binding"/>
    <property type="evidence" value="ECO:0007669"/>
    <property type="project" value="TreeGrafter"/>
</dbReference>
<dbReference type="Pfam" id="PF00027">
    <property type="entry name" value="cNMP_binding"/>
    <property type="match status" value="1"/>
</dbReference>
<keyword evidence="7" id="KW-1071">Ligand-gated ion channel</keyword>
<organism evidence="11 12">
    <name type="scientific">Hymenobacter telluris</name>
    <dbReference type="NCBI Taxonomy" id="2816474"/>
    <lineage>
        <taxon>Bacteria</taxon>
        <taxon>Pseudomonadati</taxon>
        <taxon>Bacteroidota</taxon>
        <taxon>Cytophagia</taxon>
        <taxon>Cytophagales</taxon>
        <taxon>Hymenobacteraceae</taxon>
        <taxon>Hymenobacter</taxon>
    </lineage>
</organism>
<feature type="transmembrane region" description="Helical" evidence="9">
    <location>
        <begin position="222"/>
        <end position="244"/>
    </location>
</feature>